<keyword evidence="10 16" id="KW-0401">Integrin</keyword>
<feature type="domain" description="VWFA" evidence="17">
    <location>
        <begin position="159"/>
        <end position="332"/>
    </location>
</feature>
<evidence type="ECO:0000256" key="10">
    <source>
        <dbReference type="ARBA" id="ARBA00023037"/>
    </source>
</evidence>
<dbReference type="GO" id="GO:0046872">
    <property type="term" value="F:metal ion binding"/>
    <property type="evidence" value="ECO:0007669"/>
    <property type="project" value="UniProtKB-KW"/>
</dbReference>
<dbReference type="Gene3D" id="3.40.50.410">
    <property type="entry name" value="von Willebrand factor, type A domain"/>
    <property type="match status" value="1"/>
</dbReference>
<dbReference type="GO" id="GO:0008305">
    <property type="term" value="C:integrin complex"/>
    <property type="evidence" value="ECO:0007669"/>
    <property type="project" value="InterPro"/>
</dbReference>
<dbReference type="PANTHER" id="PTHR23220:SF84">
    <property type="entry name" value="INTEGRIN ALPHA-L"/>
    <property type="match status" value="1"/>
</dbReference>
<dbReference type="Pfam" id="PF20805">
    <property type="entry name" value="Integrin_A_Ig_2"/>
    <property type="match status" value="1"/>
</dbReference>
<dbReference type="AlphaFoldDB" id="A0A6J3EGV7"/>
<dbReference type="InterPro" id="IPR036465">
    <property type="entry name" value="vWFA_dom_sf"/>
</dbReference>
<evidence type="ECO:0000256" key="16">
    <source>
        <dbReference type="RuleBase" id="RU003762"/>
    </source>
</evidence>
<dbReference type="Gene3D" id="2.60.40.1510">
    <property type="entry name" value="ntegrin, alpha v. Chain A, domain 3"/>
    <property type="match status" value="1"/>
</dbReference>
<dbReference type="Pfam" id="PF01839">
    <property type="entry name" value="FG-GAP"/>
    <property type="match status" value="1"/>
</dbReference>
<dbReference type="InParanoid" id="A0A6J3EGV7"/>
<dbReference type="PROSITE" id="PS51470">
    <property type="entry name" value="FG_GAP"/>
    <property type="match status" value="3"/>
</dbReference>
<dbReference type="PANTHER" id="PTHR23220">
    <property type="entry name" value="INTEGRIN ALPHA"/>
    <property type="match status" value="1"/>
</dbReference>
<evidence type="ECO:0000256" key="5">
    <source>
        <dbReference type="ARBA" id="ARBA00022729"/>
    </source>
</evidence>
<evidence type="ECO:0000256" key="11">
    <source>
        <dbReference type="ARBA" id="ARBA00023136"/>
    </source>
</evidence>
<keyword evidence="5" id="KW-0732">Signal</keyword>
<dbReference type="PRINTS" id="PR01185">
    <property type="entry name" value="INTEGRINA"/>
</dbReference>
<evidence type="ECO:0000256" key="2">
    <source>
        <dbReference type="ARBA" id="ARBA00008054"/>
    </source>
</evidence>
<dbReference type="GO" id="GO:0033627">
    <property type="term" value="P:cell adhesion mediated by integrin"/>
    <property type="evidence" value="ECO:0007669"/>
    <property type="project" value="TreeGrafter"/>
</dbReference>
<evidence type="ECO:0000256" key="15">
    <source>
        <dbReference type="PROSITE-ProRule" id="PRU00803"/>
    </source>
</evidence>
<keyword evidence="3" id="KW-0812">Transmembrane</keyword>
<evidence type="ECO:0000313" key="19">
    <source>
        <dbReference type="RefSeq" id="XP_032062971.1"/>
    </source>
</evidence>
<dbReference type="GO" id="GO:0005178">
    <property type="term" value="F:integrin binding"/>
    <property type="evidence" value="ECO:0007669"/>
    <property type="project" value="TreeGrafter"/>
</dbReference>
<evidence type="ECO:0000256" key="13">
    <source>
        <dbReference type="ARBA" id="ARBA00023170"/>
    </source>
</evidence>
<feature type="repeat" description="FG-GAP" evidence="15">
    <location>
        <begin position="505"/>
        <end position="563"/>
    </location>
</feature>
<dbReference type="SUPFAM" id="SSF53300">
    <property type="entry name" value="vWA-like"/>
    <property type="match status" value="1"/>
</dbReference>
<dbReference type="RefSeq" id="XP_032062971.1">
    <property type="nucleotide sequence ID" value="XM_032207080.1"/>
</dbReference>
<dbReference type="InterPro" id="IPR000413">
    <property type="entry name" value="Integrin_alpha"/>
</dbReference>
<feature type="repeat" description="FG-GAP" evidence="15">
    <location>
        <begin position="444"/>
        <end position="504"/>
    </location>
</feature>
<evidence type="ECO:0000256" key="12">
    <source>
        <dbReference type="ARBA" id="ARBA00023157"/>
    </source>
</evidence>
<evidence type="ECO:0000313" key="18">
    <source>
        <dbReference type="Proteomes" id="UP000504639"/>
    </source>
</evidence>
<keyword evidence="9" id="KW-1133">Transmembrane helix</keyword>
<keyword evidence="13 16" id="KW-0675">Receptor</keyword>
<dbReference type="InterPro" id="IPR028994">
    <property type="entry name" value="Integrin_alpha_N"/>
</dbReference>
<evidence type="ECO:0000259" key="17">
    <source>
        <dbReference type="PROSITE" id="PS50234"/>
    </source>
</evidence>
<keyword evidence="11" id="KW-0472">Membrane</keyword>
<accession>A0A6J3EGV7</accession>
<dbReference type="PROSITE" id="PS50234">
    <property type="entry name" value="VWFA"/>
    <property type="match status" value="1"/>
</dbReference>
<evidence type="ECO:0000256" key="1">
    <source>
        <dbReference type="ARBA" id="ARBA00004479"/>
    </source>
</evidence>
<keyword evidence="4" id="KW-0479">Metal-binding</keyword>
<dbReference type="Proteomes" id="UP000504639">
    <property type="component" value="Unplaced"/>
</dbReference>
<dbReference type="Pfam" id="PF00092">
    <property type="entry name" value="VWA"/>
    <property type="match status" value="1"/>
</dbReference>
<dbReference type="SMART" id="SM00327">
    <property type="entry name" value="VWA"/>
    <property type="match status" value="1"/>
</dbReference>
<dbReference type="SUPFAM" id="SSF69179">
    <property type="entry name" value="Integrin domains"/>
    <property type="match status" value="2"/>
</dbReference>
<dbReference type="GO" id="GO:0007229">
    <property type="term" value="P:integrin-mediated signaling pathway"/>
    <property type="evidence" value="ECO:0007669"/>
    <property type="project" value="UniProtKB-KW"/>
</dbReference>
<feature type="repeat" description="FG-GAP" evidence="15">
    <location>
        <begin position="567"/>
        <end position="627"/>
    </location>
</feature>
<dbReference type="SUPFAM" id="SSF69318">
    <property type="entry name" value="Integrin alpha N-terminal domain"/>
    <property type="match status" value="1"/>
</dbReference>
<dbReference type="InterPro" id="IPR013519">
    <property type="entry name" value="Int_alpha_beta-p"/>
</dbReference>
<dbReference type="PRINTS" id="PR00453">
    <property type="entry name" value="VWFADOMAIN"/>
</dbReference>
<dbReference type="Gene3D" id="2.60.40.1460">
    <property type="entry name" value="Integrin domains. Chain A, domain 2"/>
    <property type="match status" value="1"/>
</dbReference>
<dbReference type="Gene3D" id="2.130.10.130">
    <property type="entry name" value="Integrin alpha, N-terminal"/>
    <property type="match status" value="1"/>
</dbReference>
<dbReference type="InterPro" id="IPR048285">
    <property type="entry name" value="Integrin_alpha_Ig-like_2"/>
</dbReference>
<comment type="similarity">
    <text evidence="2 16">Belongs to the integrin alpha chain family.</text>
</comment>
<dbReference type="GeneID" id="116501492"/>
<organism evidence="18 19">
    <name type="scientific">Aythya fuligula</name>
    <name type="common">Tufted duck</name>
    <name type="synonym">Anas fuligula</name>
    <dbReference type="NCBI Taxonomy" id="219594"/>
    <lineage>
        <taxon>Eukaryota</taxon>
        <taxon>Metazoa</taxon>
        <taxon>Chordata</taxon>
        <taxon>Craniata</taxon>
        <taxon>Vertebrata</taxon>
        <taxon>Euteleostomi</taxon>
        <taxon>Archelosauria</taxon>
        <taxon>Archosauria</taxon>
        <taxon>Dinosauria</taxon>
        <taxon>Saurischia</taxon>
        <taxon>Theropoda</taxon>
        <taxon>Coelurosauria</taxon>
        <taxon>Aves</taxon>
        <taxon>Neognathae</taxon>
        <taxon>Galloanserae</taxon>
        <taxon>Anseriformes</taxon>
        <taxon>Anatidae</taxon>
        <taxon>Aythyinae</taxon>
        <taxon>Aythya</taxon>
    </lineage>
</organism>
<evidence type="ECO:0000256" key="8">
    <source>
        <dbReference type="ARBA" id="ARBA00022889"/>
    </source>
</evidence>
<keyword evidence="18" id="KW-1185">Reference proteome</keyword>
<keyword evidence="12" id="KW-1015">Disulfide bond</keyword>
<dbReference type="GO" id="GO:0007160">
    <property type="term" value="P:cell-matrix adhesion"/>
    <property type="evidence" value="ECO:0007669"/>
    <property type="project" value="TreeGrafter"/>
</dbReference>
<evidence type="ECO:0000256" key="9">
    <source>
        <dbReference type="ARBA" id="ARBA00022989"/>
    </source>
</evidence>
<keyword evidence="7" id="KW-0106">Calcium</keyword>
<evidence type="ECO:0000256" key="14">
    <source>
        <dbReference type="ARBA" id="ARBA00023180"/>
    </source>
</evidence>
<dbReference type="InterPro" id="IPR013517">
    <property type="entry name" value="FG-GAP"/>
</dbReference>
<keyword evidence="14" id="KW-0325">Glycoprotein</keyword>
<sequence length="887" mass="94336">MAAAGASGGRVGSAGGLVLVGVLLAVLPPLGGFNLRPSPHRVLSHNGSRSFGHQVLQLPGARIVVGAPVEEGGGRLYRCEVQGEGCTELEVVKGNSSVSHMGMALTRDGDSTIACGPGLTRECDRNVYVSGVCVLLDPELRPRQELFPGFQGCLPGTVDLAFLFDGSNSMNSQQFGAIRDFMVEVMEQLSNSSIRFAAVQFSDQAQTAFTLRDYAERPRPRELLQDLVQLRQLTDTFSAIKFVAENIFTPEQGARAGAKRVMIIITDGDATDTGTVQEAEERGIMRYIIGVGNNFNTPNTQLYLSQFASRPSSEFVKVLDSFDKLRGLFRELQAKIYDIEGTSDQNRFHLELSSSGFSVAAVNGRQVAGVVGADNWAGGFLQMGPGPELFVPSPSLAQNLTDTYLGYSVVGVPHPGRSLLAAGAPRHGHVGRVVVFEAAGGDWQELQSLPGEQVGAYFGATLCALDGDGDGASEGLLVGAPLHYDGRRGGRVHLYAWEKDRLKEAGELSGAPGHPLGRFGAALAALGDLDGDGVAEVAVGAPMEDEEHGAVYIFPGCKGGVEPRYSQRLEGRAGGFGIRYFGQALDGAMDVTGDGMVDLAVGAQGHVVVLSSLPILTVTPLLSFSPPLIPVRAVDCSATAGPRVRLRLCLQPRLDTKSYTGRPVVPLAFHVAVDPQRVRGRGVLGAGGRRWDGRLELRGEETRCLEETLHVLTCLEDFVTSIRVAVNFSLHPDDPRDAPRLVLNPESTAGWTEIPFEKNCGADEVCEADLGVRELPGDAVLVGAPGMGLAVALKLWNRGEDAYGATLRLRHPRGLSFRRAGATQGSSPVAVSCQEQGTPTATGPRDLGCNVSRPVLRGDSQVVLEVIFDVLQNSSWDEQLELTANAS</sequence>
<reference evidence="19" key="1">
    <citation type="submission" date="2025-08" db="UniProtKB">
        <authorList>
            <consortium name="RefSeq"/>
        </authorList>
    </citation>
    <scope>IDENTIFICATION</scope>
    <source>
        <tissue evidence="19">Lung</tissue>
    </source>
</reference>
<keyword evidence="6" id="KW-0677">Repeat</keyword>
<keyword evidence="8 16" id="KW-0130">Cell adhesion</keyword>
<dbReference type="InterPro" id="IPR032695">
    <property type="entry name" value="Integrin_dom_sf"/>
</dbReference>
<proteinExistence type="inferred from homology"/>
<dbReference type="InterPro" id="IPR002035">
    <property type="entry name" value="VWF_A"/>
</dbReference>
<feature type="non-terminal residue" evidence="19">
    <location>
        <position position="887"/>
    </location>
</feature>
<evidence type="ECO:0000256" key="3">
    <source>
        <dbReference type="ARBA" id="ARBA00022692"/>
    </source>
</evidence>
<protein>
    <submittedName>
        <fullName evidence="19">Integrin alpha-L-like</fullName>
    </submittedName>
</protein>
<evidence type="ECO:0000256" key="6">
    <source>
        <dbReference type="ARBA" id="ARBA00022737"/>
    </source>
</evidence>
<dbReference type="GO" id="GO:0009897">
    <property type="term" value="C:external side of plasma membrane"/>
    <property type="evidence" value="ECO:0007669"/>
    <property type="project" value="TreeGrafter"/>
</dbReference>
<evidence type="ECO:0000256" key="7">
    <source>
        <dbReference type="ARBA" id="ARBA00022837"/>
    </source>
</evidence>
<dbReference type="KEGG" id="aful:116501492"/>
<comment type="subcellular location">
    <subcellularLocation>
        <location evidence="1 16">Membrane</location>
        <topology evidence="1 16">Single-pass type I membrane protein</topology>
    </subcellularLocation>
</comment>
<dbReference type="SMART" id="SM00191">
    <property type="entry name" value="Int_alpha"/>
    <property type="match status" value="4"/>
</dbReference>
<evidence type="ECO:0000256" key="4">
    <source>
        <dbReference type="ARBA" id="ARBA00022723"/>
    </source>
</evidence>
<dbReference type="GO" id="GO:0098609">
    <property type="term" value="P:cell-cell adhesion"/>
    <property type="evidence" value="ECO:0007669"/>
    <property type="project" value="TreeGrafter"/>
</dbReference>
<name>A0A6J3EGV7_AYTFU</name>
<gene>
    <name evidence="19" type="primary">LOC116501492</name>
</gene>